<name>A0A6B9J5N9_9CAUD</name>
<gene>
    <name evidence="1" type="ORF">Hena1_01800</name>
</gene>
<reference evidence="1 2" key="1">
    <citation type="submission" date="2019-11" db="EMBL/GenBank/DDBJ databases">
        <title>Characterization of a new Erwinia amylovora bacteriophage.</title>
        <authorList>
            <person name="Valentovich L.N."/>
            <person name="Akhremchuk A.E."/>
            <person name="Besarab N.V."/>
            <person name="Lagonenko A.L."/>
        </authorList>
    </citation>
    <scope>NUCLEOTIDE SEQUENCE [LARGE SCALE GENOMIC DNA]</scope>
</reference>
<dbReference type="Proteomes" id="UP000433183">
    <property type="component" value="Segment"/>
</dbReference>
<proteinExistence type="predicted"/>
<accession>A0A6B9J5N9</accession>
<dbReference type="EMBL" id="MN732867">
    <property type="protein sequence ID" value="QGZ16330.1"/>
    <property type="molecule type" value="Genomic_DNA"/>
</dbReference>
<keyword evidence="2" id="KW-1185">Reference proteome</keyword>
<evidence type="ECO:0000313" key="2">
    <source>
        <dbReference type="Proteomes" id="UP000433183"/>
    </source>
</evidence>
<organism evidence="1 2">
    <name type="scientific">Erwinia phage Hena1</name>
    <dbReference type="NCBI Taxonomy" id="2678601"/>
    <lineage>
        <taxon>Viruses</taxon>
        <taxon>Duplodnaviria</taxon>
        <taxon>Heunggongvirae</taxon>
        <taxon>Uroviricota</taxon>
        <taxon>Caudoviricetes</taxon>
        <taxon>Vequintavirinae</taxon>
        <taxon>Henunavirus</taxon>
        <taxon>Henunavirus hena1</taxon>
    </lineage>
</organism>
<evidence type="ECO:0000313" key="1">
    <source>
        <dbReference type="EMBL" id="QGZ16330.1"/>
    </source>
</evidence>
<sequence>MRKNLLYIAFGVFFVFCVVQVVLDAVDTYKYDCTKNGIQRMVNTIDGLMVEDQLVCKDGRTKWSRQYN</sequence>
<protein>
    <submittedName>
        <fullName evidence="1">Putative membrane protein</fullName>
    </submittedName>
</protein>